<gene>
    <name evidence="1" type="ORF">HW452_15595</name>
</gene>
<accession>A0ACC5VXN3</accession>
<sequence>MNEQPVALLIIDMQRGMSDPAIGERNNPDAETNIQRLLAKWRETGWPVVHVRHISRTPGSPFWPGQPGAEFQPALAPLVNEHVVEKNVPCAFTQTGLERWLHVRGIKRLVIVGVSTSNSVEATVRTSGNLGFDTQVVADATFTFAKQDHAGVYRSADEVHAMSLANLEGEYARILYVEHVLNEVALTHD</sequence>
<dbReference type="EMBL" id="JABYQT010000013">
    <property type="protein sequence ID" value="MBZ5488948.1"/>
    <property type="molecule type" value="Genomic_DNA"/>
</dbReference>
<evidence type="ECO:0000313" key="2">
    <source>
        <dbReference type="Proteomes" id="UP001319846"/>
    </source>
</evidence>
<keyword evidence="1" id="KW-0378">Hydrolase</keyword>
<name>A0ACC5VXN3_9GAMM</name>
<proteinExistence type="predicted"/>
<dbReference type="Proteomes" id="UP001319846">
    <property type="component" value="Unassembled WGS sequence"/>
</dbReference>
<evidence type="ECO:0000313" key="1">
    <source>
        <dbReference type="EMBL" id="MBZ5488948.1"/>
    </source>
</evidence>
<organism evidence="1 2">
    <name type="scientific">Vreelandella aquamarina</name>
    <dbReference type="NCBI Taxonomy" id="77097"/>
    <lineage>
        <taxon>Bacteria</taxon>
        <taxon>Pseudomonadati</taxon>
        <taxon>Pseudomonadota</taxon>
        <taxon>Gammaproteobacteria</taxon>
        <taxon>Oceanospirillales</taxon>
        <taxon>Halomonadaceae</taxon>
        <taxon>Vreelandella</taxon>
    </lineage>
</organism>
<keyword evidence="2" id="KW-1185">Reference proteome</keyword>
<comment type="caution">
    <text evidence="1">The sequence shown here is derived from an EMBL/GenBank/DDBJ whole genome shotgun (WGS) entry which is preliminary data.</text>
</comment>
<reference evidence="1" key="1">
    <citation type="submission" date="2020-06" db="EMBL/GenBank/DDBJ databases">
        <title>Whole Genome Sequence of Halomonas aquamarina MB598.</title>
        <authorList>
            <person name="Pervaiz M."/>
            <person name="Fariq A."/>
            <person name="Yasmin A."/>
            <person name="Welch M."/>
        </authorList>
    </citation>
    <scope>NUCLEOTIDE SEQUENCE</scope>
    <source>
        <strain evidence="1">MB598</strain>
    </source>
</reference>
<protein>
    <submittedName>
        <fullName evidence="1">Cysteine hydrolase</fullName>
    </submittedName>
</protein>